<dbReference type="InterPro" id="IPR044066">
    <property type="entry name" value="TRIAD_supradom"/>
</dbReference>
<dbReference type="OrthoDB" id="10009520at2759"/>
<keyword evidence="5" id="KW-0677">Repeat</keyword>
<dbReference type="GeneID" id="19115141"/>
<dbReference type="GO" id="GO:0008270">
    <property type="term" value="F:zinc ion binding"/>
    <property type="evidence" value="ECO:0007669"/>
    <property type="project" value="UniProtKB-KW"/>
</dbReference>
<evidence type="ECO:0000256" key="2">
    <source>
        <dbReference type="ARBA" id="ARBA00012251"/>
    </source>
</evidence>
<keyword evidence="6" id="KW-0863">Zinc-finger</keyword>
<feature type="non-terminal residue" evidence="10">
    <location>
        <position position="1"/>
    </location>
</feature>
<proteinExistence type="predicted"/>
<dbReference type="Proteomes" id="UP000011761">
    <property type="component" value="Unassembled WGS sequence"/>
</dbReference>
<keyword evidence="3" id="KW-0808">Transferase</keyword>
<name>M2N642_BAUPA</name>
<dbReference type="InterPro" id="IPR002867">
    <property type="entry name" value="IBR_dom"/>
</dbReference>
<evidence type="ECO:0000313" key="10">
    <source>
        <dbReference type="EMBL" id="EMC94255.1"/>
    </source>
</evidence>
<dbReference type="PROSITE" id="PS51873">
    <property type="entry name" value="TRIAD"/>
    <property type="match status" value="1"/>
</dbReference>
<protein>
    <recommendedName>
        <fullName evidence="2">RBR-type E3 ubiquitin transferase</fullName>
        <ecNumber evidence="2">2.3.2.31</ecNumber>
    </recommendedName>
</protein>
<dbReference type="EC" id="2.3.2.31" evidence="2"/>
<evidence type="ECO:0000256" key="8">
    <source>
        <dbReference type="ARBA" id="ARBA00022833"/>
    </source>
</evidence>
<dbReference type="KEGG" id="bcom:BAUCODRAFT_52249"/>
<dbReference type="GO" id="GO:0016567">
    <property type="term" value="P:protein ubiquitination"/>
    <property type="evidence" value="ECO:0007669"/>
    <property type="project" value="InterPro"/>
</dbReference>
<evidence type="ECO:0000256" key="1">
    <source>
        <dbReference type="ARBA" id="ARBA00001798"/>
    </source>
</evidence>
<dbReference type="EMBL" id="KB445559">
    <property type="protein sequence ID" value="EMC94255.1"/>
    <property type="molecule type" value="Genomic_DNA"/>
</dbReference>
<reference evidence="10 11" key="1">
    <citation type="journal article" date="2012" name="PLoS Pathog.">
        <title>Diverse lifestyles and strategies of plant pathogenesis encoded in the genomes of eighteen Dothideomycetes fungi.</title>
        <authorList>
            <person name="Ohm R.A."/>
            <person name="Feau N."/>
            <person name="Henrissat B."/>
            <person name="Schoch C.L."/>
            <person name="Horwitz B.A."/>
            <person name="Barry K.W."/>
            <person name="Condon B.J."/>
            <person name="Copeland A.C."/>
            <person name="Dhillon B."/>
            <person name="Glaser F."/>
            <person name="Hesse C.N."/>
            <person name="Kosti I."/>
            <person name="LaButti K."/>
            <person name="Lindquist E.A."/>
            <person name="Lucas S."/>
            <person name="Salamov A.A."/>
            <person name="Bradshaw R.E."/>
            <person name="Ciuffetti L."/>
            <person name="Hamelin R.C."/>
            <person name="Kema G.H.J."/>
            <person name="Lawrence C."/>
            <person name="Scott J.A."/>
            <person name="Spatafora J.W."/>
            <person name="Turgeon B.G."/>
            <person name="de Wit P.J.G.M."/>
            <person name="Zhong S."/>
            <person name="Goodwin S.B."/>
            <person name="Grigoriev I.V."/>
        </authorList>
    </citation>
    <scope>NUCLEOTIDE SEQUENCE [LARGE SCALE GENOMIC DNA]</scope>
    <source>
        <strain evidence="10 11">UAMH 10762</strain>
    </source>
</reference>
<keyword evidence="11" id="KW-1185">Reference proteome</keyword>
<evidence type="ECO:0000256" key="7">
    <source>
        <dbReference type="ARBA" id="ARBA00022786"/>
    </source>
</evidence>
<gene>
    <name evidence="10" type="ORF">BAUCODRAFT_52249</name>
</gene>
<dbReference type="SUPFAM" id="SSF57850">
    <property type="entry name" value="RING/U-box"/>
    <property type="match status" value="1"/>
</dbReference>
<keyword evidence="8" id="KW-0862">Zinc</keyword>
<evidence type="ECO:0000259" key="9">
    <source>
        <dbReference type="PROSITE" id="PS51873"/>
    </source>
</evidence>
<feature type="non-terminal residue" evidence="10">
    <location>
        <position position="199"/>
    </location>
</feature>
<sequence>WYCSACFEEHDTERFIANGDQVCAPVLEEVFKRALLSEPDFPPRWGRTELDPWQYRRVVNTLYMKKYEKKAKEWSVPETMRIYCQHTDRPRHSEPCNTFLGKWELSKYLRKCEKCNWYTCLRCRETHSTSDAAGRKAKMTHDCDPDTVVQGREEAFKGLVRGKDYQDCPNDQCRTRIELKEACNHVTCNCGTEFCYLCG</sequence>
<evidence type="ECO:0000256" key="6">
    <source>
        <dbReference type="ARBA" id="ARBA00022771"/>
    </source>
</evidence>
<dbReference type="OMA" id="DYQDCPN"/>
<evidence type="ECO:0000256" key="4">
    <source>
        <dbReference type="ARBA" id="ARBA00022723"/>
    </source>
</evidence>
<evidence type="ECO:0000313" key="11">
    <source>
        <dbReference type="Proteomes" id="UP000011761"/>
    </source>
</evidence>
<dbReference type="AlphaFoldDB" id="M2N642"/>
<organism evidence="10 11">
    <name type="scientific">Baudoinia panamericana (strain UAMH 10762)</name>
    <name type="common">Angels' share fungus</name>
    <name type="synonym">Baudoinia compniacensis (strain UAMH 10762)</name>
    <dbReference type="NCBI Taxonomy" id="717646"/>
    <lineage>
        <taxon>Eukaryota</taxon>
        <taxon>Fungi</taxon>
        <taxon>Dikarya</taxon>
        <taxon>Ascomycota</taxon>
        <taxon>Pezizomycotina</taxon>
        <taxon>Dothideomycetes</taxon>
        <taxon>Dothideomycetidae</taxon>
        <taxon>Mycosphaerellales</taxon>
        <taxon>Teratosphaeriaceae</taxon>
        <taxon>Baudoinia</taxon>
    </lineage>
</organism>
<evidence type="ECO:0000256" key="3">
    <source>
        <dbReference type="ARBA" id="ARBA00022679"/>
    </source>
</evidence>
<dbReference type="HOGENOM" id="CLU_022048_5_1_1"/>
<accession>M2N642</accession>
<dbReference type="PANTHER" id="PTHR11685">
    <property type="entry name" value="RBR FAMILY RING FINGER AND IBR DOMAIN-CONTAINING"/>
    <property type="match status" value="1"/>
</dbReference>
<dbReference type="Pfam" id="PF01485">
    <property type="entry name" value="IBR"/>
    <property type="match status" value="1"/>
</dbReference>
<evidence type="ECO:0000256" key="5">
    <source>
        <dbReference type="ARBA" id="ARBA00022737"/>
    </source>
</evidence>
<dbReference type="GO" id="GO:0061630">
    <property type="term" value="F:ubiquitin protein ligase activity"/>
    <property type="evidence" value="ECO:0007669"/>
    <property type="project" value="UniProtKB-EC"/>
</dbReference>
<keyword evidence="7" id="KW-0833">Ubl conjugation pathway</keyword>
<dbReference type="RefSeq" id="XP_007678730.1">
    <property type="nucleotide sequence ID" value="XM_007680540.1"/>
</dbReference>
<dbReference type="InterPro" id="IPR031127">
    <property type="entry name" value="E3_UB_ligase_RBR"/>
</dbReference>
<dbReference type="Gene3D" id="1.20.120.1750">
    <property type="match status" value="1"/>
</dbReference>
<keyword evidence="4" id="KW-0479">Metal-binding</keyword>
<feature type="domain" description="RING-type" evidence="9">
    <location>
        <begin position="1"/>
        <end position="199"/>
    </location>
</feature>
<comment type="catalytic activity">
    <reaction evidence="1">
        <text>[E2 ubiquitin-conjugating enzyme]-S-ubiquitinyl-L-cysteine + [acceptor protein]-L-lysine = [E2 ubiquitin-conjugating enzyme]-L-cysteine + [acceptor protein]-N(6)-ubiquitinyl-L-lysine.</text>
        <dbReference type="EC" id="2.3.2.31"/>
    </reaction>
</comment>
<dbReference type="eggNOG" id="KOG1812">
    <property type="taxonomic scope" value="Eukaryota"/>
</dbReference>